<comment type="pathway">
    <text evidence="6">Cofactor biosynthesis; NAD(+) biosynthesis; iminoaspartate from L-aspartate (dehydrogenase route): step 1/1.</text>
</comment>
<evidence type="ECO:0000313" key="10">
    <source>
        <dbReference type="Proteomes" id="UP000242757"/>
    </source>
</evidence>
<gene>
    <name evidence="6" type="primary">nadX</name>
    <name evidence="9" type="ORF">B6S08_07635</name>
</gene>
<feature type="binding site" evidence="6">
    <location>
        <position position="120"/>
    </location>
    <ligand>
        <name>NAD(+)</name>
        <dbReference type="ChEBI" id="CHEBI:57540"/>
    </ligand>
</feature>
<keyword evidence="5 6" id="KW-0520">NAD</keyword>
<keyword evidence="4 6" id="KW-0560">Oxidoreductase</keyword>
<dbReference type="InterPro" id="IPR036291">
    <property type="entry name" value="NAD(P)-bd_dom_sf"/>
</dbReference>
<dbReference type="RefSeq" id="WP_094200122.1">
    <property type="nucleotide sequence ID" value="NZ_NBIM01000001.1"/>
</dbReference>
<comment type="caution">
    <text evidence="9">The sequence shown here is derived from an EMBL/GenBank/DDBJ whole genome shotgun (WGS) entry which is preliminary data.</text>
</comment>
<evidence type="ECO:0000256" key="3">
    <source>
        <dbReference type="ARBA" id="ARBA00022857"/>
    </source>
</evidence>
<dbReference type="NCBIfam" id="NF009828">
    <property type="entry name" value="PRK13303.1-3"/>
    <property type="match status" value="1"/>
</dbReference>
<dbReference type="Pfam" id="PF03447">
    <property type="entry name" value="NAD_binding_3"/>
    <property type="match status" value="1"/>
</dbReference>
<evidence type="ECO:0000259" key="7">
    <source>
        <dbReference type="Pfam" id="PF01958"/>
    </source>
</evidence>
<evidence type="ECO:0000256" key="6">
    <source>
        <dbReference type="HAMAP-Rule" id="MF_01265"/>
    </source>
</evidence>
<feature type="active site" evidence="6">
    <location>
        <position position="216"/>
    </location>
</feature>
<evidence type="ECO:0000259" key="8">
    <source>
        <dbReference type="Pfam" id="PF03447"/>
    </source>
</evidence>
<dbReference type="OrthoDB" id="7056904at2"/>
<comment type="catalytic activity">
    <reaction evidence="6">
        <text>L-aspartate + NADP(+) + H2O = oxaloacetate + NH4(+) + NADPH + H(+)</text>
        <dbReference type="Rhea" id="RHEA:11784"/>
        <dbReference type="ChEBI" id="CHEBI:15377"/>
        <dbReference type="ChEBI" id="CHEBI:15378"/>
        <dbReference type="ChEBI" id="CHEBI:16452"/>
        <dbReference type="ChEBI" id="CHEBI:28938"/>
        <dbReference type="ChEBI" id="CHEBI:29991"/>
        <dbReference type="ChEBI" id="CHEBI:57783"/>
        <dbReference type="ChEBI" id="CHEBI:58349"/>
        <dbReference type="EC" id="1.4.1.21"/>
    </reaction>
</comment>
<dbReference type="GO" id="GO:0051287">
    <property type="term" value="F:NAD binding"/>
    <property type="evidence" value="ECO:0007669"/>
    <property type="project" value="UniProtKB-UniRule"/>
</dbReference>
<proteinExistence type="inferred from homology"/>
<evidence type="ECO:0000313" key="9">
    <source>
        <dbReference type="EMBL" id="OXY83348.1"/>
    </source>
</evidence>
<evidence type="ECO:0000256" key="5">
    <source>
        <dbReference type="ARBA" id="ARBA00023027"/>
    </source>
</evidence>
<reference evidence="9 10" key="1">
    <citation type="submission" date="2017-08" db="EMBL/GenBank/DDBJ databases">
        <title>A Genome Sequence of Oceanimonas doudoroffii ATCC 27123T.</title>
        <authorList>
            <person name="Brennan M.A."/>
            <person name="Maclea K.S."/>
            <person name="Mcclelland W.D."/>
            <person name="Trachtenberg A.M."/>
        </authorList>
    </citation>
    <scope>NUCLEOTIDE SEQUENCE [LARGE SCALE GENOMIC DNA]</scope>
    <source>
        <strain evidence="9 10">ATCC 27123</strain>
    </source>
</reference>
<dbReference type="Proteomes" id="UP000242757">
    <property type="component" value="Unassembled WGS sequence"/>
</dbReference>
<feature type="domain" description="Aspartate/homoserine dehydrogenase NAD-binding" evidence="8">
    <location>
        <begin position="8"/>
        <end position="115"/>
    </location>
</feature>
<keyword evidence="10" id="KW-1185">Reference proteome</keyword>
<dbReference type="Gene3D" id="3.30.360.10">
    <property type="entry name" value="Dihydrodipicolinate Reductase, domain 2"/>
    <property type="match status" value="1"/>
</dbReference>
<dbReference type="Pfam" id="PF01958">
    <property type="entry name" value="Asp_DH_C"/>
    <property type="match status" value="1"/>
</dbReference>
<feature type="domain" description="Aspartate dehydrogenase" evidence="7">
    <location>
        <begin position="163"/>
        <end position="251"/>
    </location>
</feature>
<organism evidence="9 10">
    <name type="scientific">Oceanimonas doudoroffii</name>
    <dbReference type="NCBI Taxonomy" id="84158"/>
    <lineage>
        <taxon>Bacteria</taxon>
        <taxon>Pseudomonadati</taxon>
        <taxon>Pseudomonadota</taxon>
        <taxon>Gammaproteobacteria</taxon>
        <taxon>Aeromonadales</taxon>
        <taxon>Aeromonadaceae</taxon>
        <taxon>Oceanimonas</taxon>
    </lineage>
</organism>
<accession>A0A233RIY1</accession>
<dbReference type="EC" id="1.4.1.21" evidence="6"/>
<name>A0A233RIY1_9GAMM</name>
<dbReference type="GO" id="GO:0009435">
    <property type="term" value="P:NAD+ biosynthetic process"/>
    <property type="evidence" value="ECO:0007669"/>
    <property type="project" value="UniProtKB-UniRule"/>
</dbReference>
<evidence type="ECO:0000256" key="1">
    <source>
        <dbReference type="ARBA" id="ARBA00008331"/>
    </source>
</evidence>
<comment type="miscellaneous">
    <text evidence="6">The iminoaspartate product is unstable in aqueous solution and can decompose to oxaloacetate and ammonia.</text>
</comment>
<dbReference type="PANTHER" id="PTHR31873">
    <property type="entry name" value="L-ASPARTATE DEHYDROGENASE-RELATED"/>
    <property type="match status" value="1"/>
</dbReference>
<dbReference type="InterPro" id="IPR002811">
    <property type="entry name" value="Asp_DH"/>
</dbReference>
<comment type="similarity">
    <text evidence="1 6">Belongs to the L-aspartate dehydrogenase family.</text>
</comment>
<dbReference type="UniPathway" id="UPA00253">
    <property type="reaction ID" value="UER00456"/>
</dbReference>
<dbReference type="InterPro" id="IPR005106">
    <property type="entry name" value="Asp/hSer_DH_NAD-bd"/>
</dbReference>
<keyword evidence="3 6" id="KW-0521">NADP</keyword>
<dbReference type="InterPro" id="IPR020626">
    <property type="entry name" value="Asp_DH_prok"/>
</dbReference>
<dbReference type="SUPFAM" id="SSF55347">
    <property type="entry name" value="Glyceraldehyde-3-phosphate dehydrogenase-like, C-terminal domain"/>
    <property type="match status" value="1"/>
</dbReference>
<dbReference type="HAMAP" id="MF_01265">
    <property type="entry name" value="NadX"/>
    <property type="match status" value="1"/>
</dbReference>
<dbReference type="GO" id="GO:0050661">
    <property type="term" value="F:NADP binding"/>
    <property type="evidence" value="ECO:0007669"/>
    <property type="project" value="UniProtKB-UniRule"/>
</dbReference>
<feature type="binding site" evidence="6">
    <location>
        <position position="186"/>
    </location>
    <ligand>
        <name>NAD(+)</name>
        <dbReference type="ChEBI" id="CHEBI:57540"/>
    </ligand>
</feature>
<dbReference type="GO" id="GO:0016639">
    <property type="term" value="F:oxidoreductase activity, acting on the CH-NH2 group of donors, NAD or NADP as acceptor"/>
    <property type="evidence" value="ECO:0007669"/>
    <property type="project" value="UniProtKB-UniRule"/>
</dbReference>
<dbReference type="NCBIfam" id="NF009827">
    <property type="entry name" value="PRK13303.1-2"/>
    <property type="match status" value="1"/>
</dbReference>
<evidence type="ECO:0000256" key="4">
    <source>
        <dbReference type="ARBA" id="ARBA00023002"/>
    </source>
</evidence>
<dbReference type="AlphaFoldDB" id="A0A233RIY1"/>
<dbReference type="GO" id="GO:0033735">
    <property type="term" value="F:aspartate dehydrogenase [NAD(P)+] activity"/>
    <property type="evidence" value="ECO:0007669"/>
    <property type="project" value="UniProtKB-EC"/>
</dbReference>
<dbReference type="PIRSF" id="PIRSF005227">
    <property type="entry name" value="Asp_dh_NAD_syn"/>
    <property type="match status" value="1"/>
</dbReference>
<dbReference type="EMBL" id="NBIM01000001">
    <property type="protein sequence ID" value="OXY83348.1"/>
    <property type="molecule type" value="Genomic_DNA"/>
</dbReference>
<protein>
    <recommendedName>
        <fullName evidence="6">L-aspartate dehydrogenase</fullName>
        <ecNumber evidence="6">1.4.1.21</ecNumber>
    </recommendedName>
</protein>
<dbReference type="SUPFAM" id="SSF51735">
    <property type="entry name" value="NAD(P)-binding Rossmann-fold domains"/>
    <property type="match status" value="1"/>
</dbReference>
<dbReference type="PANTHER" id="PTHR31873:SF6">
    <property type="entry name" value="ASPARTATE DEHYDROGENASE DOMAIN-CONTAINING PROTEIN"/>
    <property type="match status" value="1"/>
</dbReference>
<dbReference type="InterPro" id="IPR011182">
    <property type="entry name" value="L-Asp_DH"/>
</dbReference>
<evidence type="ECO:0000256" key="2">
    <source>
        <dbReference type="ARBA" id="ARBA00022642"/>
    </source>
</evidence>
<keyword evidence="2 6" id="KW-0662">Pyridine nucleotide biosynthesis</keyword>
<dbReference type="Gene3D" id="3.40.50.720">
    <property type="entry name" value="NAD(P)-binding Rossmann-like Domain"/>
    <property type="match status" value="1"/>
</dbReference>
<comment type="catalytic activity">
    <reaction evidence="6">
        <text>L-aspartate + NAD(+) + H2O = oxaloacetate + NH4(+) + NADH + H(+)</text>
        <dbReference type="Rhea" id="RHEA:11788"/>
        <dbReference type="ChEBI" id="CHEBI:15377"/>
        <dbReference type="ChEBI" id="CHEBI:15378"/>
        <dbReference type="ChEBI" id="CHEBI:16452"/>
        <dbReference type="ChEBI" id="CHEBI:28938"/>
        <dbReference type="ChEBI" id="CHEBI:29991"/>
        <dbReference type="ChEBI" id="CHEBI:57540"/>
        <dbReference type="ChEBI" id="CHEBI:57945"/>
        <dbReference type="EC" id="1.4.1.21"/>
    </reaction>
</comment>
<comment type="function">
    <text evidence="6">Specifically catalyzes the NAD or NADP-dependent dehydrogenation of L-aspartate to iminoaspartate.</text>
</comment>
<sequence>MKQLMMIGFGAMAREVLALLPVELSLKWLLVPASRVAEVQAELGPAVTVLSRVEDCAATPDLVVECAGQAAVREHGSAVLARGWTLGLISVGALADEALARDLRLAAAQGEGRILALAGAIAGIDGLAAAREGGLEAVTYQGRKSPQSWRGSPAESLVDLDGVTEPTVFFSGTAREAARLFPANANVAATIALAGLGMDHTRVELVVDPDSRRNQHRIRASGRFGELDIALSGLPLAANPKTSTLAALSVVRACRQCTDPLVI</sequence>